<accession>A0A6M3IQE6</accession>
<dbReference type="AlphaFoldDB" id="A0A6M3IQE6"/>
<name>A0A6M3IQE6_9ZZZZ</name>
<reference evidence="1" key="1">
    <citation type="submission" date="2020-03" db="EMBL/GenBank/DDBJ databases">
        <title>The deep terrestrial virosphere.</title>
        <authorList>
            <person name="Holmfeldt K."/>
            <person name="Nilsson E."/>
            <person name="Simone D."/>
            <person name="Lopez-Fernandez M."/>
            <person name="Wu X."/>
            <person name="de Brujin I."/>
            <person name="Lundin D."/>
            <person name="Andersson A."/>
            <person name="Bertilsson S."/>
            <person name="Dopson M."/>
        </authorList>
    </citation>
    <scope>NUCLEOTIDE SEQUENCE</scope>
    <source>
        <strain evidence="1">MM415B01232</strain>
    </source>
</reference>
<proteinExistence type="predicted"/>
<dbReference type="EMBL" id="MT141384">
    <property type="protein sequence ID" value="QJA59766.1"/>
    <property type="molecule type" value="Genomic_DNA"/>
</dbReference>
<sequence>MRKFYPSQIIKKFPEGVNIFRKGKNYGVRIFNQTGNTVTGGYDLISMIRFYEDEKTGVVHQQYRSERVKTKEGMKTNYLKDLISFPRAQADEVARAILLMAHGNEKVAEVKEEIKRSKDLDALAEEFM</sequence>
<protein>
    <submittedName>
        <fullName evidence="1">Uncharacterized protein</fullName>
    </submittedName>
</protein>
<evidence type="ECO:0000313" key="1">
    <source>
        <dbReference type="EMBL" id="QJA59766.1"/>
    </source>
</evidence>
<organism evidence="1">
    <name type="scientific">viral metagenome</name>
    <dbReference type="NCBI Taxonomy" id="1070528"/>
    <lineage>
        <taxon>unclassified sequences</taxon>
        <taxon>metagenomes</taxon>
        <taxon>organismal metagenomes</taxon>
    </lineage>
</organism>
<gene>
    <name evidence="1" type="ORF">MM415B01232_0002</name>
</gene>